<organism evidence="2 3">
    <name type="scientific">Vitrella brassicaformis (strain CCMP3155)</name>
    <dbReference type="NCBI Taxonomy" id="1169540"/>
    <lineage>
        <taxon>Eukaryota</taxon>
        <taxon>Sar</taxon>
        <taxon>Alveolata</taxon>
        <taxon>Colpodellida</taxon>
        <taxon>Vitrellaceae</taxon>
        <taxon>Vitrella</taxon>
    </lineage>
</organism>
<feature type="compositionally biased region" description="Low complexity" evidence="1">
    <location>
        <begin position="17"/>
        <end position="30"/>
    </location>
</feature>
<sequence>MLISTSGSIIRRPLDSPPSDSQASRSSSSSGNDKRQERERRQLLERIRLKDEVEALRSQVDIWQRLLEYQDSEIRRLEAEKKLLVSHVQRQRNIIQNALRLEVGQASDLAAILESPTRQGITPPEDEAAGQPSDKQPHHTHRHALQQEQHDMADGEGEGEDGDSDATKRVRYHDLLEENLSLQREALSILSRLNGRSPSSDGSPPALTQFIRGITFIEASPNVTDVEEENLVNRSPPREMPTTRSTETANMDEAATAKEGSVQEVTRAGKFRIVRRDDGRHGRAACSEREAALAKLGSWLEKTRLSGISLRRKGRRRSEGE</sequence>
<keyword evidence="3" id="KW-1185">Reference proteome</keyword>
<feature type="region of interest" description="Disordered" evidence="1">
    <location>
        <begin position="116"/>
        <end position="165"/>
    </location>
</feature>
<evidence type="ECO:0000256" key="1">
    <source>
        <dbReference type="SAM" id="MobiDB-lite"/>
    </source>
</evidence>
<feature type="compositionally biased region" description="Acidic residues" evidence="1">
    <location>
        <begin position="154"/>
        <end position="164"/>
    </location>
</feature>
<proteinExistence type="predicted"/>
<name>A0A0G4EMK1_VITBC</name>
<evidence type="ECO:0000313" key="3">
    <source>
        <dbReference type="Proteomes" id="UP000041254"/>
    </source>
</evidence>
<dbReference type="EMBL" id="CDMY01000269">
    <property type="protein sequence ID" value="CEL98404.1"/>
    <property type="molecule type" value="Genomic_DNA"/>
</dbReference>
<dbReference type="VEuPathDB" id="CryptoDB:Vbra_22940"/>
<evidence type="ECO:0000313" key="2">
    <source>
        <dbReference type="EMBL" id="CEL98404.1"/>
    </source>
</evidence>
<feature type="region of interest" description="Disordered" evidence="1">
    <location>
        <begin position="1"/>
        <end position="39"/>
    </location>
</feature>
<dbReference type="Proteomes" id="UP000041254">
    <property type="component" value="Unassembled WGS sequence"/>
</dbReference>
<reference evidence="2 3" key="1">
    <citation type="submission" date="2014-11" db="EMBL/GenBank/DDBJ databases">
        <authorList>
            <person name="Zhu J."/>
            <person name="Qi W."/>
            <person name="Song R."/>
        </authorList>
    </citation>
    <scope>NUCLEOTIDE SEQUENCE [LARGE SCALE GENOMIC DNA]</scope>
</reference>
<gene>
    <name evidence="2" type="ORF">Vbra_22940</name>
</gene>
<dbReference type="AlphaFoldDB" id="A0A0G4EMK1"/>
<dbReference type="InParanoid" id="A0A0G4EMK1"/>
<accession>A0A0G4EMK1</accession>
<protein>
    <submittedName>
        <fullName evidence="2">Uncharacterized protein</fullName>
    </submittedName>
</protein>